<reference evidence="2 3" key="1">
    <citation type="journal article" date="2016" name="Nat. Commun.">
        <title>Thousands of microbial genomes shed light on interconnected biogeochemical processes in an aquifer system.</title>
        <authorList>
            <person name="Anantharaman K."/>
            <person name="Brown C.T."/>
            <person name="Hug L.A."/>
            <person name="Sharon I."/>
            <person name="Castelle C.J."/>
            <person name="Probst A.J."/>
            <person name="Thomas B.C."/>
            <person name="Singh A."/>
            <person name="Wilkins M.J."/>
            <person name="Karaoz U."/>
            <person name="Brodie E.L."/>
            <person name="Williams K.H."/>
            <person name="Hubbard S.S."/>
            <person name="Banfield J.F."/>
        </authorList>
    </citation>
    <scope>NUCLEOTIDE SEQUENCE [LARGE SCALE GENOMIC DNA]</scope>
</reference>
<feature type="domain" description="Xylose isomerase-like TIM barrel" evidence="1">
    <location>
        <begin position="35"/>
        <end position="254"/>
    </location>
</feature>
<organism evidence="2 3">
    <name type="scientific">Candidatus Taylorbacteria bacterium RIFCSPLOWO2_02_FULL_46_40</name>
    <dbReference type="NCBI Taxonomy" id="1802329"/>
    <lineage>
        <taxon>Bacteria</taxon>
        <taxon>Candidatus Tayloriibacteriota</taxon>
    </lineage>
</organism>
<dbReference type="PANTHER" id="PTHR12110:SF53">
    <property type="entry name" value="BLR5974 PROTEIN"/>
    <property type="match status" value="1"/>
</dbReference>
<proteinExistence type="predicted"/>
<dbReference type="InterPro" id="IPR013022">
    <property type="entry name" value="Xyl_isomerase-like_TIM-brl"/>
</dbReference>
<protein>
    <recommendedName>
        <fullName evidence="1">Xylose isomerase-like TIM barrel domain-containing protein</fullName>
    </recommendedName>
</protein>
<sequence>MKTNQIGIVQGRLTASHGRGIQFFPFDNWQNEFFVAAELGLSDIDFIFDLDRFEDNPLWTKTGRNTIRKITNDSGVVVKHITADFFMHQPFFRNSESVIRNNIFVLINLIHFAEEIGAKNIEVPLLDNSSAKTEKDKKTLADSLSEVIAKTNKSDINLTLETDLLPNPFLKLLEQIKEPRVKIVYDTGNSASQGFNPKEELTTLKDYLSHIHIKDRILKGDTVPLGAGNTKFDEIFQALNTLGFNGNFVLQAARGTDGKEKETVARYKKFVLNCLR</sequence>
<dbReference type="Pfam" id="PF01261">
    <property type="entry name" value="AP_endonuc_2"/>
    <property type="match status" value="1"/>
</dbReference>
<dbReference type="Proteomes" id="UP000176429">
    <property type="component" value="Unassembled WGS sequence"/>
</dbReference>
<evidence type="ECO:0000313" key="3">
    <source>
        <dbReference type="Proteomes" id="UP000176429"/>
    </source>
</evidence>
<dbReference type="InterPro" id="IPR050312">
    <property type="entry name" value="IolE/XylAMocC-like"/>
</dbReference>
<dbReference type="PANTHER" id="PTHR12110">
    <property type="entry name" value="HYDROXYPYRUVATE ISOMERASE"/>
    <property type="match status" value="1"/>
</dbReference>
<accession>A0A1G2P2Y7</accession>
<dbReference type="SUPFAM" id="SSF51658">
    <property type="entry name" value="Xylose isomerase-like"/>
    <property type="match status" value="1"/>
</dbReference>
<dbReference type="InterPro" id="IPR036237">
    <property type="entry name" value="Xyl_isomerase-like_sf"/>
</dbReference>
<gene>
    <name evidence="2" type="ORF">A3H68_03110</name>
</gene>
<dbReference type="Gene3D" id="3.20.20.150">
    <property type="entry name" value="Divalent-metal-dependent TIM barrel enzymes"/>
    <property type="match status" value="1"/>
</dbReference>
<dbReference type="AlphaFoldDB" id="A0A1G2P2Y7"/>
<dbReference type="EMBL" id="MHSH01000012">
    <property type="protein sequence ID" value="OHA42069.1"/>
    <property type="molecule type" value="Genomic_DNA"/>
</dbReference>
<evidence type="ECO:0000259" key="1">
    <source>
        <dbReference type="Pfam" id="PF01261"/>
    </source>
</evidence>
<comment type="caution">
    <text evidence="2">The sequence shown here is derived from an EMBL/GenBank/DDBJ whole genome shotgun (WGS) entry which is preliminary data.</text>
</comment>
<name>A0A1G2P2Y7_9BACT</name>
<evidence type="ECO:0000313" key="2">
    <source>
        <dbReference type="EMBL" id="OHA42069.1"/>
    </source>
</evidence>